<evidence type="ECO:0000256" key="1">
    <source>
        <dbReference type="SAM" id="MobiDB-lite"/>
    </source>
</evidence>
<feature type="region of interest" description="Disordered" evidence="1">
    <location>
        <begin position="39"/>
        <end position="76"/>
    </location>
</feature>
<gene>
    <name evidence="2" type="ORF">V6N11_055304</name>
</gene>
<name>A0ABR2PFA7_9ROSI</name>
<feature type="compositionally biased region" description="Polar residues" evidence="1">
    <location>
        <begin position="52"/>
        <end position="63"/>
    </location>
</feature>
<protein>
    <submittedName>
        <fullName evidence="2">Uncharacterized protein</fullName>
    </submittedName>
</protein>
<proteinExistence type="predicted"/>
<dbReference type="Proteomes" id="UP001396334">
    <property type="component" value="Unassembled WGS sequence"/>
</dbReference>
<sequence length="178" mass="19614">MKMIETTKFQILLNGLNLAGVVESTTDAVEEVPISFIPTSSQDNVPIHPDINQDNAPPSQDNAQRTKKRRASSEAVHSALNATTMKALGPSSQVDRPLVSWADIVAKILVIQGDKVGEELTQLHNRNIELDPILDRESCDTPIRIFTSDEERAHEVLGGILEVERPILRDGNLTNFVN</sequence>
<evidence type="ECO:0000313" key="2">
    <source>
        <dbReference type="EMBL" id="KAK8986987.1"/>
    </source>
</evidence>
<keyword evidence="3" id="KW-1185">Reference proteome</keyword>
<accession>A0ABR2PFA7</accession>
<evidence type="ECO:0000313" key="3">
    <source>
        <dbReference type="Proteomes" id="UP001396334"/>
    </source>
</evidence>
<comment type="caution">
    <text evidence="2">The sequence shown here is derived from an EMBL/GenBank/DDBJ whole genome shotgun (WGS) entry which is preliminary data.</text>
</comment>
<dbReference type="EMBL" id="JBBPBN010000061">
    <property type="protein sequence ID" value="KAK8986987.1"/>
    <property type="molecule type" value="Genomic_DNA"/>
</dbReference>
<organism evidence="2 3">
    <name type="scientific">Hibiscus sabdariffa</name>
    <name type="common">roselle</name>
    <dbReference type="NCBI Taxonomy" id="183260"/>
    <lineage>
        <taxon>Eukaryota</taxon>
        <taxon>Viridiplantae</taxon>
        <taxon>Streptophyta</taxon>
        <taxon>Embryophyta</taxon>
        <taxon>Tracheophyta</taxon>
        <taxon>Spermatophyta</taxon>
        <taxon>Magnoliopsida</taxon>
        <taxon>eudicotyledons</taxon>
        <taxon>Gunneridae</taxon>
        <taxon>Pentapetalae</taxon>
        <taxon>rosids</taxon>
        <taxon>malvids</taxon>
        <taxon>Malvales</taxon>
        <taxon>Malvaceae</taxon>
        <taxon>Malvoideae</taxon>
        <taxon>Hibiscus</taxon>
    </lineage>
</organism>
<reference evidence="2 3" key="1">
    <citation type="journal article" date="2024" name="G3 (Bethesda)">
        <title>Genome assembly of Hibiscus sabdariffa L. provides insights into metabolisms of medicinal natural products.</title>
        <authorList>
            <person name="Kim T."/>
        </authorList>
    </citation>
    <scope>NUCLEOTIDE SEQUENCE [LARGE SCALE GENOMIC DNA]</scope>
    <source>
        <strain evidence="2">TK-2024</strain>
        <tissue evidence="2">Old leaves</tissue>
    </source>
</reference>